<evidence type="ECO:0000313" key="2">
    <source>
        <dbReference type="EMBL" id="CDR10214.1"/>
    </source>
</evidence>
<protein>
    <submittedName>
        <fullName evidence="2">Uncharacterized protein</fullName>
    </submittedName>
</protein>
<gene>
    <name evidence="2" type="ORF">SIRAN6787</name>
</gene>
<feature type="compositionally biased region" description="Polar residues" evidence="1">
    <location>
        <begin position="1"/>
        <end position="16"/>
    </location>
</feature>
<name>A0A061A4B4_9ACTN</name>
<dbReference type="EMBL" id="LK022848">
    <property type="protein sequence ID" value="CDR10214.1"/>
    <property type="molecule type" value="Genomic_DNA"/>
</dbReference>
<sequence>MTATVDSSFTVSSCPSGQDAGAEDSAMGRFSSKVVPQARQRYS</sequence>
<accession>A0A061A4B4</accession>
<feature type="region of interest" description="Disordered" evidence="1">
    <location>
        <begin position="1"/>
        <end position="43"/>
    </location>
</feature>
<reference evidence="2" key="1">
    <citation type="submission" date="2014-05" db="EMBL/GenBank/DDBJ databases">
        <authorList>
            <person name="Horn Fabian"/>
        </authorList>
    </citation>
    <scope>NUCLEOTIDE SEQUENCE</scope>
</reference>
<organism evidence="2">
    <name type="scientific">Streptomyces iranensis</name>
    <dbReference type="NCBI Taxonomy" id="576784"/>
    <lineage>
        <taxon>Bacteria</taxon>
        <taxon>Bacillati</taxon>
        <taxon>Actinomycetota</taxon>
        <taxon>Actinomycetes</taxon>
        <taxon>Kitasatosporales</taxon>
        <taxon>Streptomycetaceae</taxon>
        <taxon>Streptomyces</taxon>
        <taxon>Streptomyces violaceusniger group</taxon>
    </lineage>
</organism>
<dbReference type="AlphaFoldDB" id="A0A061A4B4"/>
<dbReference type="HOGENOM" id="CLU_3239995_0_0_11"/>
<evidence type="ECO:0000256" key="1">
    <source>
        <dbReference type="SAM" id="MobiDB-lite"/>
    </source>
</evidence>
<proteinExistence type="predicted"/>